<sequence length="184" mass="19343">MEFIATIVAWAVQLIGLPSPINNTSFFDIQNRLSPSAHVYLPGCKGFEDVVTRWSMRDVPTFRLVVAPSIENGVVEVVKYANELDIPFLAVTGGHGAITTVGSLEDGIGIWVAALDSVKIDRYGSFVTIGGGTLTKSVTDTLWAAGKQTVTGIGECTSYLGPGLGGGHGALQGRYGLISDQSSP</sequence>
<comment type="similarity">
    <text evidence="2">Belongs to the oxygen-dependent FAD-linked oxidoreductase family.</text>
</comment>
<reference evidence="7" key="1">
    <citation type="submission" date="2022-07" db="EMBL/GenBank/DDBJ databases">
        <title>Genome Sequence of Xylaria arbuscula.</title>
        <authorList>
            <person name="Buettner E."/>
        </authorList>
    </citation>
    <scope>NUCLEOTIDE SEQUENCE</scope>
    <source>
        <strain evidence="7">VT107</strain>
    </source>
</reference>
<feature type="domain" description="FAD-binding PCMH-type" evidence="6">
    <location>
        <begin position="57"/>
        <end position="184"/>
    </location>
</feature>
<evidence type="ECO:0000313" key="8">
    <source>
        <dbReference type="Proteomes" id="UP001148614"/>
    </source>
</evidence>
<dbReference type="InterPro" id="IPR006094">
    <property type="entry name" value="Oxid_FAD_bind_N"/>
</dbReference>
<dbReference type="InterPro" id="IPR036318">
    <property type="entry name" value="FAD-bd_PCMH-like_sf"/>
</dbReference>
<comment type="cofactor">
    <cofactor evidence="1">
        <name>FAD</name>
        <dbReference type="ChEBI" id="CHEBI:57692"/>
    </cofactor>
</comment>
<keyword evidence="4" id="KW-0274">FAD</keyword>
<protein>
    <recommendedName>
        <fullName evidence="6">FAD-binding PCMH-type domain-containing protein</fullName>
    </recommendedName>
</protein>
<accession>A0A9W8NF80</accession>
<dbReference type="SUPFAM" id="SSF56176">
    <property type="entry name" value="FAD-binding/transporter-associated domain-like"/>
    <property type="match status" value="1"/>
</dbReference>
<evidence type="ECO:0000259" key="6">
    <source>
        <dbReference type="PROSITE" id="PS51387"/>
    </source>
</evidence>
<keyword evidence="3" id="KW-0285">Flavoprotein</keyword>
<dbReference type="InterPro" id="IPR016169">
    <property type="entry name" value="FAD-bd_PCMH_sub2"/>
</dbReference>
<dbReference type="PANTHER" id="PTHR42973:SF9">
    <property type="entry name" value="FAD-BINDING PCMH-TYPE DOMAIN-CONTAINING PROTEIN-RELATED"/>
    <property type="match status" value="1"/>
</dbReference>
<evidence type="ECO:0000256" key="5">
    <source>
        <dbReference type="ARBA" id="ARBA00023002"/>
    </source>
</evidence>
<evidence type="ECO:0000313" key="7">
    <source>
        <dbReference type="EMBL" id="KAJ3572586.1"/>
    </source>
</evidence>
<evidence type="ECO:0000256" key="2">
    <source>
        <dbReference type="ARBA" id="ARBA00005466"/>
    </source>
</evidence>
<dbReference type="Pfam" id="PF01565">
    <property type="entry name" value="FAD_binding_4"/>
    <property type="match status" value="1"/>
</dbReference>
<gene>
    <name evidence="7" type="ORF">NPX13_g5000</name>
</gene>
<keyword evidence="5" id="KW-0560">Oxidoreductase</keyword>
<name>A0A9W8NF80_9PEZI</name>
<dbReference type="InterPro" id="IPR050416">
    <property type="entry name" value="FAD-linked_Oxidoreductase"/>
</dbReference>
<dbReference type="EMBL" id="JANPWZ010000753">
    <property type="protein sequence ID" value="KAJ3572586.1"/>
    <property type="molecule type" value="Genomic_DNA"/>
</dbReference>
<dbReference type="GO" id="GO:0071949">
    <property type="term" value="F:FAD binding"/>
    <property type="evidence" value="ECO:0007669"/>
    <property type="project" value="InterPro"/>
</dbReference>
<keyword evidence="8" id="KW-1185">Reference proteome</keyword>
<comment type="caution">
    <text evidence="7">The sequence shown here is derived from an EMBL/GenBank/DDBJ whole genome shotgun (WGS) entry which is preliminary data.</text>
</comment>
<dbReference type="GO" id="GO:0016491">
    <property type="term" value="F:oxidoreductase activity"/>
    <property type="evidence" value="ECO:0007669"/>
    <property type="project" value="UniProtKB-KW"/>
</dbReference>
<evidence type="ECO:0000256" key="1">
    <source>
        <dbReference type="ARBA" id="ARBA00001974"/>
    </source>
</evidence>
<organism evidence="7 8">
    <name type="scientific">Xylaria arbuscula</name>
    <dbReference type="NCBI Taxonomy" id="114810"/>
    <lineage>
        <taxon>Eukaryota</taxon>
        <taxon>Fungi</taxon>
        <taxon>Dikarya</taxon>
        <taxon>Ascomycota</taxon>
        <taxon>Pezizomycotina</taxon>
        <taxon>Sordariomycetes</taxon>
        <taxon>Xylariomycetidae</taxon>
        <taxon>Xylariales</taxon>
        <taxon>Xylariaceae</taxon>
        <taxon>Xylaria</taxon>
    </lineage>
</organism>
<evidence type="ECO:0000256" key="3">
    <source>
        <dbReference type="ARBA" id="ARBA00022630"/>
    </source>
</evidence>
<proteinExistence type="inferred from homology"/>
<evidence type="ECO:0000256" key="4">
    <source>
        <dbReference type="ARBA" id="ARBA00022827"/>
    </source>
</evidence>
<dbReference type="PROSITE" id="PS51387">
    <property type="entry name" value="FAD_PCMH"/>
    <property type="match status" value="1"/>
</dbReference>
<dbReference type="Proteomes" id="UP001148614">
    <property type="component" value="Unassembled WGS sequence"/>
</dbReference>
<dbReference type="Gene3D" id="3.30.465.10">
    <property type="match status" value="1"/>
</dbReference>
<dbReference type="AlphaFoldDB" id="A0A9W8NF80"/>
<dbReference type="PANTHER" id="PTHR42973">
    <property type="entry name" value="BINDING OXIDOREDUCTASE, PUTATIVE (AFU_ORTHOLOGUE AFUA_1G17690)-RELATED"/>
    <property type="match status" value="1"/>
</dbReference>
<dbReference type="InterPro" id="IPR016166">
    <property type="entry name" value="FAD-bd_PCMH"/>
</dbReference>